<protein>
    <submittedName>
        <fullName evidence="8">Uncharacterized protein</fullName>
    </submittedName>
</protein>
<dbReference type="GO" id="GO:0016887">
    <property type="term" value="F:ATP hydrolysis activity"/>
    <property type="evidence" value="ECO:0007669"/>
    <property type="project" value="InterPro"/>
</dbReference>
<evidence type="ECO:0000256" key="6">
    <source>
        <dbReference type="ARBA" id="ARBA00023125"/>
    </source>
</evidence>
<reference evidence="8" key="1">
    <citation type="journal article" date="2020" name="Cell">
        <title>Large-Scale Comparative Analyses of Tick Genomes Elucidate Their Genetic Diversity and Vector Capacities.</title>
        <authorList>
            <consortium name="Tick Genome and Microbiome Consortium (TIGMIC)"/>
            <person name="Jia N."/>
            <person name="Wang J."/>
            <person name="Shi W."/>
            <person name="Du L."/>
            <person name="Sun Y."/>
            <person name="Zhan W."/>
            <person name="Jiang J.F."/>
            <person name="Wang Q."/>
            <person name="Zhang B."/>
            <person name="Ji P."/>
            <person name="Bell-Sakyi L."/>
            <person name="Cui X.M."/>
            <person name="Yuan T.T."/>
            <person name="Jiang B.G."/>
            <person name="Yang W.F."/>
            <person name="Lam T.T."/>
            <person name="Chang Q.C."/>
            <person name="Ding S.J."/>
            <person name="Wang X.J."/>
            <person name="Zhu J.G."/>
            <person name="Ruan X.D."/>
            <person name="Zhao L."/>
            <person name="Wei J.T."/>
            <person name="Ye R.Z."/>
            <person name="Que T.C."/>
            <person name="Du C.H."/>
            <person name="Zhou Y.H."/>
            <person name="Cheng J.X."/>
            <person name="Dai P.F."/>
            <person name="Guo W.B."/>
            <person name="Han X.H."/>
            <person name="Huang E.J."/>
            <person name="Li L.F."/>
            <person name="Wei W."/>
            <person name="Gao Y.C."/>
            <person name="Liu J.Z."/>
            <person name="Shao H.Z."/>
            <person name="Wang X."/>
            <person name="Wang C.C."/>
            <person name="Yang T.C."/>
            <person name="Huo Q.B."/>
            <person name="Li W."/>
            <person name="Chen H.Y."/>
            <person name="Chen S.E."/>
            <person name="Zhou L.G."/>
            <person name="Ni X.B."/>
            <person name="Tian J.H."/>
            <person name="Sheng Y."/>
            <person name="Liu T."/>
            <person name="Pan Y.S."/>
            <person name="Xia L.Y."/>
            <person name="Li J."/>
            <person name="Zhao F."/>
            <person name="Cao W.C."/>
        </authorList>
    </citation>
    <scope>NUCLEOTIDE SEQUENCE</scope>
    <source>
        <strain evidence="8">Rmic-2018</strain>
    </source>
</reference>
<dbReference type="InterPro" id="IPR044574">
    <property type="entry name" value="ARIP4-like"/>
</dbReference>
<dbReference type="GO" id="GO:0004386">
    <property type="term" value="F:helicase activity"/>
    <property type="evidence" value="ECO:0007669"/>
    <property type="project" value="UniProtKB-KW"/>
</dbReference>
<keyword evidence="4" id="KW-0378">Hydrolase</keyword>
<gene>
    <name evidence="8" type="ORF">HPB51_007052</name>
</gene>
<reference evidence="8" key="2">
    <citation type="submission" date="2021-09" db="EMBL/GenBank/DDBJ databases">
        <authorList>
            <person name="Jia N."/>
            <person name="Wang J."/>
            <person name="Shi W."/>
            <person name="Du L."/>
            <person name="Sun Y."/>
            <person name="Zhan W."/>
            <person name="Jiang J."/>
            <person name="Wang Q."/>
            <person name="Zhang B."/>
            <person name="Ji P."/>
            <person name="Sakyi L.B."/>
            <person name="Cui X."/>
            <person name="Yuan T."/>
            <person name="Jiang B."/>
            <person name="Yang W."/>
            <person name="Lam T.T.-Y."/>
            <person name="Chang Q."/>
            <person name="Ding S."/>
            <person name="Wang X."/>
            <person name="Zhu J."/>
            <person name="Ruan X."/>
            <person name="Zhao L."/>
            <person name="Wei J."/>
            <person name="Que T."/>
            <person name="Du C."/>
            <person name="Cheng J."/>
            <person name="Dai P."/>
            <person name="Han X."/>
            <person name="Huang E."/>
            <person name="Gao Y."/>
            <person name="Liu J."/>
            <person name="Shao H."/>
            <person name="Ye R."/>
            <person name="Li L."/>
            <person name="Wei W."/>
            <person name="Wang X."/>
            <person name="Wang C."/>
            <person name="Huo Q."/>
            <person name="Li W."/>
            <person name="Guo W."/>
            <person name="Chen H."/>
            <person name="Chen S."/>
            <person name="Zhou L."/>
            <person name="Zhou L."/>
            <person name="Ni X."/>
            <person name="Tian J."/>
            <person name="Zhou Y."/>
            <person name="Sheng Y."/>
            <person name="Liu T."/>
            <person name="Pan Y."/>
            <person name="Xia L."/>
            <person name="Li J."/>
            <person name="Zhao F."/>
            <person name="Cao W."/>
        </authorList>
    </citation>
    <scope>NUCLEOTIDE SEQUENCE</scope>
    <source>
        <strain evidence="8">Rmic-2018</strain>
        <tissue evidence="8">Larvae</tissue>
    </source>
</reference>
<accession>A0A9J6DT84</accession>
<keyword evidence="7" id="KW-0539">Nucleus</keyword>
<evidence type="ECO:0000256" key="3">
    <source>
        <dbReference type="ARBA" id="ARBA00022741"/>
    </source>
</evidence>
<dbReference type="PANTHER" id="PTHR45797">
    <property type="entry name" value="RAD54-LIKE"/>
    <property type="match status" value="1"/>
</dbReference>
<dbReference type="VEuPathDB" id="VectorBase:LOC119170470"/>
<sequence length="85" mass="9864">MRLCARASGGERGFSADDIGDRLLAELLIRNKNWIVSYHEHDSLLQNITSEELTEEERMLAWEEYRNEREGRINSNIADLRTTAL</sequence>
<evidence type="ECO:0000256" key="4">
    <source>
        <dbReference type="ARBA" id="ARBA00022806"/>
    </source>
</evidence>
<comment type="caution">
    <text evidence="8">The sequence shown here is derived from an EMBL/GenBank/DDBJ whole genome shotgun (WGS) entry which is preliminary data.</text>
</comment>
<dbReference type="GO" id="GO:0003677">
    <property type="term" value="F:DNA binding"/>
    <property type="evidence" value="ECO:0007669"/>
    <property type="project" value="UniProtKB-KW"/>
</dbReference>
<organism evidence="8 9">
    <name type="scientific">Rhipicephalus microplus</name>
    <name type="common">Cattle tick</name>
    <name type="synonym">Boophilus microplus</name>
    <dbReference type="NCBI Taxonomy" id="6941"/>
    <lineage>
        <taxon>Eukaryota</taxon>
        <taxon>Metazoa</taxon>
        <taxon>Ecdysozoa</taxon>
        <taxon>Arthropoda</taxon>
        <taxon>Chelicerata</taxon>
        <taxon>Arachnida</taxon>
        <taxon>Acari</taxon>
        <taxon>Parasitiformes</taxon>
        <taxon>Ixodida</taxon>
        <taxon>Ixodoidea</taxon>
        <taxon>Ixodidae</taxon>
        <taxon>Rhipicephalinae</taxon>
        <taxon>Rhipicephalus</taxon>
        <taxon>Boophilus</taxon>
    </lineage>
</organism>
<keyword evidence="3" id="KW-0547">Nucleotide-binding</keyword>
<dbReference type="Proteomes" id="UP000821866">
    <property type="component" value="Unassembled WGS sequence"/>
</dbReference>
<proteinExistence type="inferred from homology"/>
<dbReference type="AlphaFoldDB" id="A0A9J6DT84"/>
<keyword evidence="4" id="KW-0347">Helicase</keyword>
<keyword evidence="5" id="KW-0067">ATP-binding</keyword>
<dbReference type="GO" id="GO:0005634">
    <property type="term" value="C:nucleus"/>
    <property type="evidence" value="ECO:0007669"/>
    <property type="project" value="UniProtKB-SubCell"/>
</dbReference>
<evidence type="ECO:0000256" key="7">
    <source>
        <dbReference type="ARBA" id="ARBA00023242"/>
    </source>
</evidence>
<keyword evidence="9" id="KW-1185">Reference proteome</keyword>
<dbReference type="GO" id="GO:0005524">
    <property type="term" value="F:ATP binding"/>
    <property type="evidence" value="ECO:0007669"/>
    <property type="project" value="UniProtKB-KW"/>
</dbReference>
<evidence type="ECO:0000256" key="5">
    <source>
        <dbReference type="ARBA" id="ARBA00022840"/>
    </source>
</evidence>
<evidence type="ECO:0000256" key="2">
    <source>
        <dbReference type="ARBA" id="ARBA00007025"/>
    </source>
</evidence>
<comment type="subcellular location">
    <subcellularLocation>
        <location evidence="1">Nucleus</location>
    </subcellularLocation>
</comment>
<comment type="similarity">
    <text evidence="2">Belongs to the SNF2/RAD54 helicase family.</text>
</comment>
<evidence type="ECO:0000313" key="9">
    <source>
        <dbReference type="Proteomes" id="UP000821866"/>
    </source>
</evidence>
<evidence type="ECO:0000313" key="8">
    <source>
        <dbReference type="EMBL" id="KAH8025339.1"/>
    </source>
</evidence>
<keyword evidence="6" id="KW-0238">DNA-binding</keyword>
<evidence type="ECO:0000256" key="1">
    <source>
        <dbReference type="ARBA" id="ARBA00004123"/>
    </source>
</evidence>
<dbReference type="EMBL" id="JABSTU010000007">
    <property type="protein sequence ID" value="KAH8025339.1"/>
    <property type="molecule type" value="Genomic_DNA"/>
</dbReference>
<dbReference type="PANTHER" id="PTHR45797:SF3">
    <property type="entry name" value="TRANSCRIPTIONAL REGULATOR ATRX HOMOLOG"/>
    <property type="match status" value="1"/>
</dbReference>
<name>A0A9J6DT84_RHIMP</name>